<dbReference type="Proteomes" id="UP001187682">
    <property type="component" value="Unassembled WGS sequence"/>
</dbReference>
<comment type="caution">
    <text evidence="3">The sequence shown here is derived from an EMBL/GenBank/DDBJ whole genome shotgun (WGS) entry which is preliminary data.</text>
</comment>
<name>A0AAE8SUX7_9PEZI</name>
<feature type="chain" id="PRO_5041950851" description="Lytic polysaccharide monooxygenase" evidence="2">
    <location>
        <begin position="22"/>
        <end position="299"/>
    </location>
</feature>
<evidence type="ECO:0000256" key="1">
    <source>
        <dbReference type="SAM" id="MobiDB-lite"/>
    </source>
</evidence>
<gene>
    <name evidence="3" type="ORF">DNG_04819</name>
</gene>
<keyword evidence="4" id="KW-1185">Reference proteome</keyword>
<evidence type="ECO:0000313" key="4">
    <source>
        <dbReference type="Proteomes" id="UP001187682"/>
    </source>
</evidence>
<dbReference type="EMBL" id="ONZQ02000006">
    <property type="protein sequence ID" value="SPO02146.1"/>
    <property type="molecule type" value="Genomic_DNA"/>
</dbReference>
<sequence length="299" mass="30921">MYPLTLTKVLLALALSSAATAHMEQVEPAPIRSKFNLNIMSDTDIDYTMKEPLTNATFPCKGFHTLLGTPMGAPVATWAAGSQQSVTIGTQGGGQHMGGSCQVSISMDGGANFTVLHSYVGNCVVPGAEETVLAFRLPSDTPASDGALLSWTWMNHSGIREYYQNCAVITVTEAQGGSGEEEESVPFDQRPPLFVANLGNGCTTAEMADVMFPDPGPDVDVANPDAVPPIGECGTPVSIPADAPPVDAPAENTPVETPPADSLPMETPVSPAPTVDGGSMPAPGLGNGRMSCSCVCDPI</sequence>
<dbReference type="PANTHER" id="PTHR36182:SF1">
    <property type="entry name" value="PROTEIN, PUTATIVE (AFU_ORTHOLOGUE AFUA_6G10930)-RELATED"/>
    <property type="match status" value="1"/>
</dbReference>
<reference evidence="3" key="1">
    <citation type="submission" date="2018-03" db="EMBL/GenBank/DDBJ databases">
        <authorList>
            <person name="Guldener U."/>
        </authorList>
    </citation>
    <scope>NUCLEOTIDE SEQUENCE</scope>
</reference>
<protein>
    <recommendedName>
        <fullName evidence="5">Lytic polysaccharide monooxygenase</fullName>
    </recommendedName>
</protein>
<dbReference type="PANTHER" id="PTHR36182">
    <property type="entry name" value="PROTEIN, PUTATIVE (AFU_ORTHOLOGUE AFUA_6G10930)-RELATED"/>
    <property type="match status" value="1"/>
</dbReference>
<evidence type="ECO:0000256" key="2">
    <source>
        <dbReference type="SAM" id="SignalP"/>
    </source>
</evidence>
<feature type="region of interest" description="Disordered" evidence="1">
    <location>
        <begin position="241"/>
        <end position="284"/>
    </location>
</feature>
<evidence type="ECO:0000313" key="3">
    <source>
        <dbReference type="EMBL" id="SPO02146.1"/>
    </source>
</evidence>
<accession>A0AAE8SUX7</accession>
<keyword evidence="2" id="KW-0732">Signal</keyword>
<feature type="signal peptide" evidence="2">
    <location>
        <begin position="1"/>
        <end position="21"/>
    </location>
</feature>
<organism evidence="3 4">
    <name type="scientific">Cephalotrichum gorgonifer</name>
    <dbReference type="NCBI Taxonomy" id="2041049"/>
    <lineage>
        <taxon>Eukaryota</taxon>
        <taxon>Fungi</taxon>
        <taxon>Dikarya</taxon>
        <taxon>Ascomycota</taxon>
        <taxon>Pezizomycotina</taxon>
        <taxon>Sordariomycetes</taxon>
        <taxon>Hypocreomycetidae</taxon>
        <taxon>Microascales</taxon>
        <taxon>Microascaceae</taxon>
        <taxon>Cephalotrichum</taxon>
    </lineage>
</organism>
<proteinExistence type="predicted"/>
<dbReference type="Gene3D" id="2.70.50.70">
    <property type="match status" value="1"/>
</dbReference>
<dbReference type="AlphaFoldDB" id="A0AAE8SUX7"/>
<evidence type="ECO:0008006" key="5">
    <source>
        <dbReference type="Google" id="ProtNLM"/>
    </source>
</evidence>